<name>A0A2V4IR47_9PSED</name>
<evidence type="ECO:0000313" key="7">
    <source>
        <dbReference type="EMBL" id="PYB83557.1"/>
    </source>
</evidence>
<keyword evidence="5" id="KW-0175">Coiled coil</keyword>
<evidence type="ECO:0000256" key="3">
    <source>
        <dbReference type="ARBA" id="ARBA00023125"/>
    </source>
</evidence>
<dbReference type="PANTHER" id="PTHR30346">
    <property type="entry name" value="TRANSCRIPTIONAL DUAL REGULATOR HCAR-RELATED"/>
    <property type="match status" value="1"/>
</dbReference>
<sequence>MREISLDRLRTLVVIADCASFAQAARQLNLAPPTISLHVAELEARIGAPLLTRTRGQVRPTAIGATLLARARRLLADADQALDEVRRQVEGLTGRVRLGASTGAIAHLLPQALETLRVDHPGIDVQVQVLTSLASLARLREGTLDIGLVALPQVAGKGLRITPWRRDPIMAYVPADWQPPARVTPAWLAGRALILNDSTTQLSRVTSEWFATAGLYPEPRIELNYNDAIKSLVAAGYGATLLPQEGEVRQPQARIAQRPLRPGLWRQLGIACREGGVERATGHVLEALGRLRQ</sequence>
<feature type="coiled-coil region" evidence="5">
    <location>
        <begin position="68"/>
        <end position="95"/>
    </location>
</feature>
<dbReference type="EMBL" id="QJRO01000004">
    <property type="protein sequence ID" value="PYB83557.1"/>
    <property type="molecule type" value="Genomic_DNA"/>
</dbReference>
<keyword evidence="4" id="KW-0804">Transcription</keyword>
<accession>A0A2V4IR47</accession>
<feature type="domain" description="HTH lysR-type" evidence="6">
    <location>
        <begin position="4"/>
        <end position="61"/>
    </location>
</feature>
<evidence type="ECO:0000256" key="1">
    <source>
        <dbReference type="ARBA" id="ARBA00009437"/>
    </source>
</evidence>
<dbReference type="InterPro" id="IPR005119">
    <property type="entry name" value="LysR_subst-bd"/>
</dbReference>
<proteinExistence type="inferred from homology"/>
<gene>
    <name evidence="7" type="ORF">DMX07_09880</name>
</gene>
<dbReference type="PRINTS" id="PR00039">
    <property type="entry name" value="HTHLYSR"/>
</dbReference>
<dbReference type="GO" id="GO:0003677">
    <property type="term" value="F:DNA binding"/>
    <property type="evidence" value="ECO:0007669"/>
    <property type="project" value="UniProtKB-KW"/>
</dbReference>
<comment type="similarity">
    <text evidence="1">Belongs to the LysR transcriptional regulatory family.</text>
</comment>
<dbReference type="CDD" id="cd05466">
    <property type="entry name" value="PBP2_LTTR_substrate"/>
    <property type="match status" value="1"/>
</dbReference>
<dbReference type="AlphaFoldDB" id="A0A2V4IR47"/>
<evidence type="ECO:0000259" key="6">
    <source>
        <dbReference type="PROSITE" id="PS50931"/>
    </source>
</evidence>
<dbReference type="PANTHER" id="PTHR30346:SF28">
    <property type="entry name" value="HTH-TYPE TRANSCRIPTIONAL REGULATOR CYNR"/>
    <property type="match status" value="1"/>
</dbReference>
<evidence type="ECO:0000313" key="8">
    <source>
        <dbReference type="Proteomes" id="UP000247620"/>
    </source>
</evidence>
<evidence type="ECO:0000256" key="5">
    <source>
        <dbReference type="SAM" id="Coils"/>
    </source>
</evidence>
<dbReference type="RefSeq" id="WP_110699644.1">
    <property type="nucleotide sequence ID" value="NZ_CP151184.1"/>
</dbReference>
<evidence type="ECO:0000256" key="2">
    <source>
        <dbReference type="ARBA" id="ARBA00023015"/>
    </source>
</evidence>
<dbReference type="Pfam" id="PF00126">
    <property type="entry name" value="HTH_1"/>
    <property type="match status" value="1"/>
</dbReference>
<evidence type="ECO:0000256" key="4">
    <source>
        <dbReference type="ARBA" id="ARBA00023163"/>
    </source>
</evidence>
<dbReference type="InterPro" id="IPR000847">
    <property type="entry name" value="LysR_HTH_N"/>
</dbReference>
<organism evidence="7 8">
    <name type="scientific">Pseudomonas soli</name>
    <dbReference type="NCBI Taxonomy" id="1306993"/>
    <lineage>
        <taxon>Bacteria</taxon>
        <taxon>Pseudomonadati</taxon>
        <taxon>Pseudomonadota</taxon>
        <taxon>Gammaproteobacteria</taxon>
        <taxon>Pseudomonadales</taxon>
        <taxon>Pseudomonadaceae</taxon>
        <taxon>Pseudomonas</taxon>
    </lineage>
</organism>
<dbReference type="SUPFAM" id="SSF53850">
    <property type="entry name" value="Periplasmic binding protein-like II"/>
    <property type="match status" value="1"/>
</dbReference>
<dbReference type="Pfam" id="PF03466">
    <property type="entry name" value="LysR_substrate"/>
    <property type="match status" value="1"/>
</dbReference>
<dbReference type="SUPFAM" id="SSF46785">
    <property type="entry name" value="Winged helix' DNA-binding domain"/>
    <property type="match status" value="1"/>
</dbReference>
<dbReference type="InterPro" id="IPR036390">
    <property type="entry name" value="WH_DNA-bd_sf"/>
</dbReference>
<comment type="caution">
    <text evidence="7">The sequence shown here is derived from an EMBL/GenBank/DDBJ whole genome shotgun (WGS) entry which is preliminary data.</text>
</comment>
<dbReference type="PROSITE" id="PS50931">
    <property type="entry name" value="HTH_LYSR"/>
    <property type="match status" value="1"/>
</dbReference>
<dbReference type="Proteomes" id="UP000247620">
    <property type="component" value="Unassembled WGS sequence"/>
</dbReference>
<keyword evidence="2" id="KW-0805">Transcription regulation</keyword>
<dbReference type="FunFam" id="1.10.10.10:FF:000001">
    <property type="entry name" value="LysR family transcriptional regulator"/>
    <property type="match status" value="1"/>
</dbReference>
<dbReference type="InterPro" id="IPR036388">
    <property type="entry name" value="WH-like_DNA-bd_sf"/>
</dbReference>
<keyword evidence="3" id="KW-0238">DNA-binding</keyword>
<reference evidence="7 8" key="1">
    <citation type="submission" date="2018-06" db="EMBL/GenBank/DDBJ databases">
        <title>Pseudomonas diversity within urban Lake Michigan freshwaters.</title>
        <authorList>
            <person name="Batrich M."/>
            <person name="Hatzopoulos T."/>
            <person name="Putonti C."/>
        </authorList>
    </citation>
    <scope>NUCLEOTIDE SEQUENCE [LARGE SCALE GENOMIC DNA]</scope>
    <source>
        <strain evidence="7 8">LBp-160603</strain>
    </source>
</reference>
<protein>
    <submittedName>
        <fullName evidence="7">LysR family transcriptional regulator</fullName>
    </submittedName>
</protein>
<dbReference type="Gene3D" id="1.10.10.10">
    <property type="entry name" value="Winged helix-like DNA-binding domain superfamily/Winged helix DNA-binding domain"/>
    <property type="match status" value="1"/>
</dbReference>
<dbReference type="Gene3D" id="3.40.190.10">
    <property type="entry name" value="Periplasmic binding protein-like II"/>
    <property type="match status" value="2"/>
</dbReference>
<dbReference type="GO" id="GO:0003700">
    <property type="term" value="F:DNA-binding transcription factor activity"/>
    <property type="evidence" value="ECO:0007669"/>
    <property type="project" value="InterPro"/>
</dbReference>